<organism evidence="3 4">
    <name type="scientific">Mucilaginibacter xinganensis</name>
    <dbReference type="NCBI Taxonomy" id="1234841"/>
    <lineage>
        <taxon>Bacteria</taxon>
        <taxon>Pseudomonadati</taxon>
        <taxon>Bacteroidota</taxon>
        <taxon>Sphingobacteriia</taxon>
        <taxon>Sphingobacteriales</taxon>
        <taxon>Sphingobacteriaceae</taxon>
        <taxon>Mucilaginibacter</taxon>
    </lineage>
</organism>
<keyword evidence="4" id="KW-1185">Reference proteome</keyword>
<dbReference type="EMBL" id="CP022743">
    <property type="protein sequence ID" value="ASU35379.1"/>
    <property type="molecule type" value="Genomic_DNA"/>
</dbReference>
<sequence length="141" mass="16065">MNTLTLKTTIKFKAPIAEVWKGLTDPAMVEQYFFGTRLHSDWKVGGPITFSGEWEGNKYEDGGIILDIDAPKFLKYTYWSSMSGTENKPENYNNITYELDETADETTLVITQDGVKNQEAADHSEQNWQSVFDGLKKIIEK</sequence>
<feature type="domain" description="Activator of Hsp90 ATPase homologue 1/2-like C-terminal" evidence="2">
    <location>
        <begin position="13"/>
        <end position="140"/>
    </location>
</feature>
<dbReference type="RefSeq" id="WP_094571571.1">
    <property type="nucleotide sequence ID" value="NZ_CP022743.1"/>
</dbReference>
<dbReference type="InterPro" id="IPR013538">
    <property type="entry name" value="ASHA1/2-like_C"/>
</dbReference>
<dbReference type="CDD" id="cd07814">
    <property type="entry name" value="SRPBCC_CalC_Aha1-like"/>
    <property type="match status" value="1"/>
</dbReference>
<dbReference type="OrthoDB" id="2355173at2"/>
<proteinExistence type="inferred from homology"/>
<accession>A0A223NZR5</accession>
<evidence type="ECO:0000256" key="1">
    <source>
        <dbReference type="ARBA" id="ARBA00006817"/>
    </source>
</evidence>
<dbReference type="AlphaFoldDB" id="A0A223NZR5"/>
<protein>
    <submittedName>
        <fullName evidence="3">ATPase</fullName>
    </submittedName>
</protein>
<evidence type="ECO:0000313" key="3">
    <source>
        <dbReference type="EMBL" id="ASU35379.1"/>
    </source>
</evidence>
<dbReference type="Gene3D" id="3.30.530.20">
    <property type="match status" value="1"/>
</dbReference>
<dbReference type="SUPFAM" id="SSF55961">
    <property type="entry name" value="Bet v1-like"/>
    <property type="match status" value="1"/>
</dbReference>
<gene>
    <name evidence="3" type="ORF">MuYL_3494</name>
</gene>
<dbReference type="KEGG" id="muc:MuYL_3494"/>
<dbReference type="InterPro" id="IPR023393">
    <property type="entry name" value="START-like_dom_sf"/>
</dbReference>
<dbReference type="Proteomes" id="UP000215002">
    <property type="component" value="Chromosome"/>
</dbReference>
<evidence type="ECO:0000313" key="4">
    <source>
        <dbReference type="Proteomes" id="UP000215002"/>
    </source>
</evidence>
<reference evidence="3 4" key="1">
    <citation type="submission" date="2017-08" db="EMBL/GenBank/DDBJ databases">
        <title>Complete genome sequence of Mucilaginibacter sp. strain BJC16-A31.</title>
        <authorList>
            <consortium name="Henan University of Science and Technology"/>
            <person name="You X."/>
        </authorList>
    </citation>
    <scope>NUCLEOTIDE SEQUENCE [LARGE SCALE GENOMIC DNA]</scope>
    <source>
        <strain evidence="3 4">BJC16-A31</strain>
    </source>
</reference>
<dbReference type="Pfam" id="PF08327">
    <property type="entry name" value="AHSA1"/>
    <property type="match status" value="1"/>
</dbReference>
<evidence type="ECO:0000259" key="2">
    <source>
        <dbReference type="Pfam" id="PF08327"/>
    </source>
</evidence>
<comment type="similarity">
    <text evidence="1">Belongs to the AHA1 family.</text>
</comment>
<name>A0A223NZR5_9SPHI</name>